<comment type="caution">
    <text evidence="1">The sequence shown here is derived from an EMBL/GenBank/DDBJ whole genome shotgun (WGS) entry which is preliminary data.</text>
</comment>
<proteinExistence type="predicted"/>
<evidence type="ECO:0000313" key="2">
    <source>
        <dbReference type="Proteomes" id="UP000670947"/>
    </source>
</evidence>
<dbReference type="RefSeq" id="WP_208850833.1">
    <property type="nucleotide sequence ID" value="NZ_JAGGDJ010000051.1"/>
</dbReference>
<dbReference type="Pfam" id="PF10776">
    <property type="entry name" value="DUF2600"/>
    <property type="match status" value="1"/>
</dbReference>
<protein>
    <submittedName>
        <fullName evidence="1">Tetraprenyl-beta-curcumene synthase family protein</fullName>
    </submittedName>
</protein>
<dbReference type="Proteomes" id="UP000670947">
    <property type="component" value="Unassembled WGS sequence"/>
</dbReference>
<keyword evidence="2" id="KW-1185">Reference proteome</keyword>
<dbReference type="EMBL" id="JAGGDJ010000051">
    <property type="protein sequence ID" value="MBO7748253.1"/>
    <property type="molecule type" value="Genomic_DNA"/>
</dbReference>
<evidence type="ECO:0000313" key="1">
    <source>
        <dbReference type="EMBL" id="MBO7748253.1"/>
    </source>
</evidence>
<organism evidence="1 2">
    <name type="scientific">Paenibacillus artemisiicola</name>
    <dbReference type="NCBI Taxonomy" id="1172618"/>
    <lineage>
        <taxon>Bacteria</taxon>
        <taxon>Bacillati</taxon>
        <taxon>Bacillota</taxon>
        <taxon>Bacilli</taxon>
        <taxon>Bacillales</taxon>
        <taxon>Paenibacillaceae</taxon>
        <taxon>Paenibacillus</taxon>
    </lineage>
</organism>
<name>A0ABS3WIV4_9BACL</name>
<gene>
    <name evidence="1" type="ORF">I8J29_29125</name>
</gene>
<dbReference type="InterPro" id="IPR019712">
    <property type="entry name" value="YtpB-like"/>
</dbReference>
<sequence>MNLSAQTRQVPKTPVTLMYRVYKYVLPEVRAELARLRVIAERIPDDELRVQALASMTSKQFHCEGGGIYAAANLNSRHILVPLIVCLQTISDYLDNLCDRSTSLDADDFRLLHQSMLDAVDPVAPLRDYYALRAEREDGGYLHELVSTCQACVRQLPSYASVQPHVTELVGLYGDLQVYKHIAKELREPALLAWWEAHRHRVPHLQWNEFAAATGSTLGMFMLFLAASDEACTPEDALRIRDAYFPHVCGLHIMLDYLIDQEEDRIGGDLNFCNYYTNQSQLTERIGLIVENARKDVTRLPVPRFHRMVIEGLIALYLSDPKVSGQQDVRLVSRRLMRRSPLTRLFFWGNSVVIRKRQSSN</sequence>
<reference evidence="1 2" key="1">
    <citation type="submission" date="2021-03" db="EMBL/GenBank/DDBJ databases">
        <title>Paenibacillus artemisicola MWE-103 whole genome sequence.</title>
        <authorList>
            <person name="Ham Y.J."/>
        </authorList>
    </citation>
    <scope>NUCLEOTIDE SEQUENCE [LARGE SCALE GENOMIC DNA]</scope>
    <source>
        <strain evidence="1 2">MWE-103</strain>
    </source>
</reference>
<accession>A0ABS3WIV4</accession>